<dbReference type="RefSeq" id="XP_064851405.1">
    <property type="nucleotide sequence ID" value="XM_064995333.1"/>
</dbReference>
<dbReference type="EMBL" id="BTFZ01000002">
    <property type="protein sequence ID" value="GMM34405.1"/>
    <property type="molecule type" value="Genomic_DNA"/>
</dbReference>
<feature type="compositionally biased region" description="Low complexity" evidence="1">
    <location>
        <begin position="257"/>
        <end position="266"/>
    </location>
</feature>
<organism evidence="2 3">
    <name type="scientific">Saccharomycopsis crataegensis</name>
    <dbReference type="NCBI Taxonomy" id="43959"/>
    <lineage>
        <taxon>Eukaryota</taxon>
        <taxon>Fungi</taxon>
        <taxon>Dikarya</taxon>
        <taxon>Ascomycota</taxon>
        <taxon>Saccharomycotina</taxon>
        <taxon>Saccharomycetes</taxon>
        <taxon>Saccharomycopsidaceae</taxon>
        <taxon>Saccharomycopsis</taxon>
    </lineage>
</organism>
<dbReference type="AlphaFoldDB" id="A0AAV5QHI7"/>
<evidence type="ECO:0000313" key="3">
    <source>
        <dbReference type="Proteomes" id="UP001360560"/>
    </source>
</evidence>
<feature type="region of interest" description="Disordered" evidence="1">
    <location>
        <begin position="1"/>
        <end position="54"/>
    </location>
</feature>
<sequence length="392" mass="44592">MSQQYPTRKHAPGPNTPKPSSTALTNRPNHSAITPPLLSSTTTPTRQKRPQTQAELVPYQYNNLSDQYIENNSNSNNNNSNDGKVQHHFHHYHVHHHPHPSFHQPNDPRDHLPINSAQNYQLPIKRRRSAINPPVSSISHPIVNNSANANIYPAARGSSAGPSSNHLLGKPPIPSLLNMPTIESITGNNVHRYFPGEKYPRIMDADAAYRQYPINHHQNVNPHTIPIGKVPNQHQPQKAFATNLNRNPEIMDPTPGPYSDPGSSSSWHKHPQQDKDNDEIMDEHIRAIREDIVNYNHRKYDLILTYESSIIDLTGRQRLIKRRLKDFVRTTKEKNLDYLGRLRTDLDKAEGKLKHDTDRTPTFPERTKGADKNIDHETPEREATNGDQKEAS</sequence>
<proteinExistence type="predicted"/>
<protein>
    <submittedName>
        <fullName evidence="2">Uncharacterized protein</fullName>
    </submittedName>
</protein>
<reference evidence="2 3" key="1">
    <citation type="journal article" date="2023" name="Elife">
        <title>Identification of key yeast species and microbe-microbe interactions impacting larval growth of Drosophila in the wild.</title>
        <authorList>
            <person name="Mure A."/>
            <person name="Sugiura Y."/>
            <person name="Maeda R."/>
            <person name="Honda K."/>
            <person name="Sakurai N."/>
            <person name="Takahashi Y."/>
            <person name="Watada M."/>
            <person name="Katoh T."/>
            <person name="Gotoh A."/>
            <person name="Gotoh Y."/>
            <person name="Taniguchi I."/>
            <person name="Nakamura K."/>
            <person name="Hayashi T."/>
            <person name="Katayama T."/>
            <person name="Uemura T."/>
            <person name="Hattori Y."/>
        </authorList>
    </citation>
    <scope>NUCLEOTIDE SEQUENCE [LARGE SCALE GENOMIC DNA]</scope>
    <source>
        <strain evidence="2 3">SC-9</strain>
    </source>
</reference>
<dbReference type="GeneID" id="90072384"/>
<feature type="region of interest" description="Disordered" evidence="1">
    <location>
        <begin position="246"/>
        <end position="276"/>
    </location>
</feature>
<feature type="compositionally biased region" description="Low complexity" evidence="1">
    <location>
        <begin position="34"/>
        <end position="53"/>
    </location>
</feature>
<feature type="compositionally biased region" description="Polar residues" evidence="1">
    <location>
        <begin position="18"/>
        <end position="32"/>
    </location>
</feature>
<keyword evidence="3" id="KW-1185">Reference proteome</keyword>
<accession>A0AAV5QHI7</accession>
<name>A0AAV5QHI7_9ASCO</name>
<dbReference type="Proteomes" id="UP001360560">
    <property type="component" value="Unassembled WGS sequence"/>
</dbReference>
<comment type="caution">
    <text evidence="2">The sequence shown here is derived from an EMBL/GenBank/DDBJ whole genome shotgun (WGS) entry which is preliminary data.</text>
</comment>
<evidence type="ECO:0000313" key="2">
    <source>
        <dbReference type="EMBL" id="GMM34405.1"/>
    </source>
</evidence>
<gene>
    <name evidence="2" type="ORF">DASC09_017300</name>
</gene>
<feature type="region of interest" description="Disordered" evidence="1">
    <location>
        <begin position="350"/>
        <end position="392"/>
    </location>
</feature>
<evidence type="ECO:0000256" key="1">
    <source>
        <dbReference type="SAM" id="MobiDB-lite"/>
    </source>
</evidence>